<proteinExistence type="predicted"/>
<protein>
    <submittedName>
        <fullName evidence="2">Uncharacterized protein</fullName>
    </submittedName>
</protein>
<sequence>MRFGSREKGRKGRPYRKAFVVFMVFGLLLMWPASAANGTATINWTQISDIITGVSGLFPSFVTLVSNALPILIFLGVIGFVLRFFDSIIDMIASLARFR</sequence>
<gene>
    <name evidence="2" type="ORF">GACE_2093</name>
</gene>
<dbReference type="eggNOG" id="ENOG502N5BU">
    <property type="taxonomic scope" value="Archaea"/>
</dbReference>
<dbReference type="STRING" id="565033.GACE_2093"/>
<keyword evidence="1" id="KW-1133">Transmembrane helix</keyword>
<dbReference type="Proteomes" id="UP000030624">
    <property type="component" value="Chromosome"/>
</dbReference>
<dbReference type="KEGG" id="gac:GACE_2093"/>
<dbReference type="RefSeq" id="WP_048093218.1">
    <property type="nucleotide sequence ID" value="NZ_CP009552.1"/>
</dbReference>
<evidence type="ECO:0000313" key="2">
    <source>
        <dbReference type="EMBL" id="AIY91117.1"/>
    </source>
</evidence>
<dbReference type="AlphaFoldDB" id="A0A0A7GJH6"/>
<feature type="transmembrane region" description="Helical" evidence="1">
    <location>
        <begin position="59"/>
        <end position="82"/>
    </location>
</feature>
<dbReference type="GeneID" id="24798658"/>
<keyword evidence="1" id="KW-0472">Membrane</keyword>
<keyword evidence="1" id="KW-0812">Transmembrane</keyword>
<evidence type="ECO:0000313" key="3">
    <source>
        <dbReference type="Proteomes" id="UP000030624"/>
    </source>
</evidence>
<organism evidence="2 3">
    <name type="scientific">Geoglobus acetivorans</name>
    <dbReference type="NCBI Taxonomy" id="565033"/>
    <lineage>
        <taxon>Archaea</taxon>
        <taxon>Methanobacteriati</taxon>
        <taxon>Methanobacteriota</taxon>
        <taxon>Archaeoglobi</taxon>
        <taxon>Archaeoglobales</taxon>
        <taxon>Archaeoglobaceae</taxon>
        <taxon>Geoglobus</taxon>
    </lineage>
</organism>
<accession>A0A0A7GJH6</accession>
<name>A0A0A7GJH6_GEOAI</name>
<dbReference type="EMBL" id="CP009552">
    <property type="protein sequence ID" value="AIY91117.1"/>
    <property type="molecule type" value="Genomic_DNA"/>
</dbReference>
<reference evidence="2 3" key="1">
    <citation type="journal article" date="2015" name="Appl. Environ. Microbiol.">
        <title>The Geoglobus acetivorans genome: Fe(III) reduction, acetate utilization, autotrophic growth, and degradation of aromatic compounds in a hyperthermophilic archaeon.</title>
        <authorList>
            <person name="Mardanov A.V."/>
            <person name="Slododkina G.B."/>
            <person name="Slobodkin A.I."/>
            <person name="Beletsky A.V."/>
            <person name="Gavrilov S.N."/>
            <person name="Kublanov I.V."/>
            <person name="Bonch-Osmolovskaya E.A."/>
            <person name="Skryabin K.G."/>
            <person name="Ravin N.V."/>
        </authorList>
    </citation>
    <scope>NUCLEOTIDE SEQUENCE [LARGE SCALE GENOMIC DNA]</scope>
    <source>
        <strain evidence="2 3">SBH6</strain>
    </source>
</reference>
<evidence type="ECO:0000256" key="1">
    <source>
        <dbReference type="SAM" id="Phobius"/>
    </source>
</evidence>
<dbReference type="HOGENOM" id="CLU_2313676_0_0_2"/>